<comment type="caution">
    <text evidence="2">The sequence shown here is derived from an EMBL/GenBank/DDBJ whole genome shotgun (WGS) entry which is preliminary data.</text>
</comment>
<feature type="non-terminal residue" evidence="2">
    <location>
        <position position="56"/>
    </location>
</feature>
<name>A0ABC8TGM9_9AQUA</name>
<feature type="non-terminal residue" evidence="2">
    <location>
        <position position="1"/>
    </location>
</feature>
<gene>
    <name evidence="2" type="ORF">ILEXP_LOCUS37493</name>
</gene>
<proteinExistence type="predicted"/>
<organism evidence="2 3">
    <name type="scientific">Ilex paraguariensis</name>
    <name type="common">yerba mate</name>
    <dbReference type="NCBI Taxonomy" id="185542"/>
    <lineage>
        <taxon>Eukaryota</taxon>
        <taxon>Viridiplantae</taxon>
        <taxon>Streptophyta</taxon>
        <taxon>Embryophyta</taxon>
        <taxon>Tracheophyta</taxon>
        <taxon>Spermatophyta</taxon>
        <taxon>Magnoliopsida</taxon>
        <taxon>eudicotyledons</taxon>
        <taxon>Gunneridae</taxon>
        <taxon>Pentapetalae</taxon>
        <taxon>asterids</taxon>
        <taxon>campanulids</taxon>
        <taxon>Aquifoliales</taxon>
        <taxon>Aquifoliaceae</taxon>
        <taxon>Ilex</taxon>
    </lineage>
</organism>
<evidence type="ECO:0000256" key="1">
    <source>
        <dbReference type="SAM" id="MobiDB-lite"/>
    </source>
</evidence>
<evidence type="ECO:0000313" key="3">
    <source>
        <dbReference type="Proteomes" id="UP001642360"/>
    </source>
</evidence>
<dbReference type="Proteomes" id="UP001642360">
    <property type="component" value="Unassembled WGS sequence"/>
</dbReference>
<feature type="region of interest" description="Disordered" evidence="1">
    <location>
        <begin position="1"/>
        <end position="20"/>
    </location>
</feature>
<evidence type="ECO:0000313" key="2">
    <source>
        <dbReference type="EMBL" id="CAK9168161.1"/>
    </source>
</evidence>
<accession>A0ABC8TGM9</accession>
<dbReference type="EMBL" id="CAUOFW020005020">
    <property type="protein sequence ID" value="CAK9168161.1"/>
    <property type="molecule type" value="Genomic_DNA"/>
</dbReference>
<sequence>HPVGNTLSPKVGAPPEAPSPKVDALQEHLLATSSLIGTPWPSLLAPSSFGRRPWSL</sequence>
<protein>
    <submittedName>
        <fullName evidence="2">Uncharacterized protein</fullName>
    </submittedName>
</protein>
<reference evidence="2 3" key="1">
    <citation type="submission" date="2024-02" db="EMBL/GenBank/DDBJ databases">
        <authorList>
            <person name="Vignale AGUSTIN F."/>
            <person name="Sosa J E."/>
            <person name="Modenutti C."/>
        </authorList>
    </citation>
    <scope>NUCLEOTIDE SEQUENCE [LARGE SCALE GENOMIC DNA]</scope>
</reference>
<keyword evidence="3" id="KW-1185">Reference proteome</keyword>
<dbReference type="AlphaFoldDB" id="A0ABC8TGM9"/>